<gene>
    <name evidence="2" type="ORF">B0H66DRAFT_566958</name>
</gene>
<keyword evidence="3" id="KW-1185">Reference proteome</keyword>
<name>A0AAE0HXG2_9PEZI</name>
<dbReference type="AlphaFoldDB" id="A0AAE0HXG2"/>
<reference evidence="2" key="2">
    <citation type="submission" date="2023-06" db="EMBL/GenBank/DDBJ databases">
        <authorList>
            <consortium name="Lawrence Berkeley National Laboratory"/>
            <person name="Haridas S."/>
            <person name="Hensen N."/>
            <person name="Bonometti L."/>
            <person name="Westerberg I."/>
            <person name="Brannstrom I.O."/>
            <person name="Guillou S."/>
            <person name="Cros-Aarteil S."/>
            <person name="Calhoun S."/>
            <person name="Kuo A."/>
            <person name="Mondo S."/>
            <person name="Pangilinan J."/>
            <person name="Riley R."/>
            <person name="Labutti K."/>
            <person name="Andreopoulos B."/>
            <person name="Lipzen A."/>
            <person name="Chen C."/>
            <person name="Yanf M."/>
            <person name="Daum C."/>
            <person name="Ng V."/>
            <person name="Clum A."/>
            <person name="Steindorff A."/>
            <person name="Ohm R."/>
            <person name="Martin F."/>
            <person name="Silar P."/>
            <person name="Natvig D."/>
            <person name="Lalanne C."/>
            <person name="Gautier V."/>
            <person name="Ament-Velasquez S.L."/>
            <person name="Kruys A."/>
            <person name="Hutchinson M.I."/>
            <person name="Powell A.J."/>
            <person name="Barry K."/>
            <person name="Miller A.N."/>
            <person name="Grigoriev I.V."/>
            <person name="Debuchy R."/>
            <person name="Gladieux P."/>
            <person name="Thoren M.H."/>
            <person name="Johannesson H."/>
        </authorList>
    </citation>
    <scope>NUCLEOTIDE SEQUENCE</scope>
    <source>
        <strain evidence="2">CBS 118394</strain>
    </source>
</reference>
<dbReference type="EMBL" id="JAUEDM010000007">
    <property type="protein sequence ID" value="KAK3313776.1"/>
    <property type="molecule type" value="Genomic_DNA"/>
</dbReference>
<comment type="caution">
    <text evidence="2">The sequence shown here is derived from an EMBL/GenBank/DDBJ whole genome shotgun (WGS) entry which is preliminary data.</text>
</comment>
<feature type="region of interest" description="Disordered" evidence="1">
    <location>
        <begin position="100"/>
        <end position="126"/>
    </location>
</feature>
<sequence>MLWLNKGLKYQKDDYRQNTQRKQHRVMKFSTHTVVQSILPVPRSLTNQPLEEISVSGLTFLNSCPRSEVFLAAQQQSQESKVIFDIKRVCNLLLRKARTSQPPLPHHSKGQTRHGPRPIWSAGGSKGRIPGNLQEKATARLWNCSFACLRFSRCNMFVRPPHPSCAVDLGERATKAIRGGLTWDNRNLPFRGCRESVFQKTHQSGTYTLANTALQYCMKCRSLVIPYYGGTYRLQQTRILARCFFSTYKGTKVLTTYFRTQCLFLLCCWRGKRQQCSRSLASLGGPASGQAHLRYRGLLFVGESKMD</sequence>
<evidence type="ECO:0000256" key="1">
    <source>
        <dbReference type="SAM" id="MobiDB-lite"/>
    </source>
</evidence>
<protein>
    <submittedName>
        <fullName evidence="2">Uncharacterized protein</fullName>
    </submittedName>
</protein>
<evidence type="ECO:0000313" key="2">
    <source>
        <dbReference type="EMBL" id="KAK3313776.1"/>
    </source>
</evidence>
<reference evidence="2" key="1">
    <citation type="journal article" date="2023" name="Mol. Phylogenet. Evol.">
        <title>Genome-scale phylogeny and comparative genomics of the fungal order Sordariales.</title>
        <authorList>
            <person name="Hensen N."/>
            <person name="Bonometti L."/>
            <person name="Westerberg I."/>
            <person name="Brannstrom I.O."/>
            <person name="Guillou S."/>
            <person name="Cros-Aarteil S."/>
            <person name="Calhoun S."/>
            <person name="Haridas S."/>
            <person name="Kuo A."/>
            <person name="Mondo S."/>
            <person name="Pangilinan J."/>
            <person name="Riley R."/>
            <person name="LaButti K."/>
            <person name="Andreopoulos B."/>
            <person name="Lipzen A."/>
            <person name="Chen C."/>
            <person name="Yan M."/>
            <person name="Daum C."/>
            <person name="Ng V."/>
            <person name="Clum A."/>
            <person name="Steindorff A."/>
            <person name="Ohm R.A."/>
            <person name="Martin F."/>
            <person name="Silar P."/>
            <person name="Natvig D.O."/>
            <person name="Lalanne C."/>
            <person name="Gautier V."/>
            <person name="Ament-Velasquez S.L."/>
            <person name="Kruys A."/>
            <person name="Hutchinson M.I."/>
            <person name="Powell A.J."/>
            <person name="Barry K."/>
            <person name="Miller A.N."/>
            <person name="Grigoriev I.V."/>
            <person name="Debuchy R."/>
            <person name="Gladieux P."/>
            <person name="Hiltunen Thoren M."/>
            <person name="Johannesson H."/>
        </authorList>
    </citation>
    <scope>NUCLEOTIDE SEQUENCE</scope>
    <source>
        <strain evidence="2">CBS 118394</strain>
    </source>
</reference>
<evidence type="ECO:0000313" key="3">
    <source>
        <dbReference type="Proteomes" id="UP001283341"/>
    </source>
</evidence>
<organism evidence="2 3">
    <name type="scientific">Apodospora peruviana</name>
    <dbReference type="NCBI Taxonomy" id="516989"/>
    <lineage>
        <taxon>Eukaryota</taxon>
        <taxon>Fungi</taxon>
        <taxon>Dikarya</taxon>
        <taxon>Ascomycota</taxon>
        <taxon>Pezizomycotina</taxon>
        <taxon>Sordariomycetes</taxon>
        <taxon>Sordariomycetidae</taxon>
        <taxon>Sordariales</taxon>
        <taxon>Lasiosphaeriaceae</taxon>
        <taxon>Apodospora</taxon>
    </lineage>
</organism>
<proteinExistence type="predicted"/>
<accession>A0AAE0HXG2</accession>
<dbReference type="Proteomes" id="UP001283341">
    <property type="component" value="Unassembled WGS sequence"/>
</dbReference>
<feature type="compositionally biased region" description="Basic residues" evidence="1">
    <location>
        <begin position="106"/>
        <end position="116"/>
    </location>
</feature>